<evidence type="ECO:0000313" key="2">
    <source>
        <dbReference type="EMBL" id="RLG70179.1"/>
    </source>
</evidence>
<dbReference type="AlphaFoldDB" id="A0A497JHD4"/>
<dbReference type="Proteomes" id="UP000278031">
    <property type="component" value="Unassembled WGS sequence"/>
</dbReference>
<protein>
    <submittedName>
        <fullName evidence="2">Uncharacterized protein</fullName>
    </submittedName>
</protein>
<sequence>DGMIQITDLNSNYITTVNEFSENILIRGRAKTSHYAWGAPLIWGNDSWYVAEGSYFGALSDTETNNNFTLYDGSRHYGTVAISLDTWYNIQHKIYNGNWSMWNCSDNFTLCDYADVSISYPYTSGKITLQGTQSGTAYWDYIYVAKYISPEPNYTIGSEEQSTGVTITLISPDDGAVTTKLKNFFSANLTTPDGKSLKNATLYVWEPDGSLLGTNFTDSINGQTSAIVNLSLSGFYPAEGFKWAYYACSNATSEACSWSENKTLHVKAIVNSIDYNSTTYETKRETFTLNITAPEEYTPTNCKFVYDGTEYSISPLDLGNDQYLLTKTIDVPTVTSAGNKSFSFEFKLGTLTQTESYQQYVDTINFSYCDSSPFINISFQDEIATVPDNATIYSQWNYWLGSGTTYKTYAYQNTSENPYYAFCFSPSNQTLFTNVSLTYGNSDSPQRKYVDSLTLTNQTTNITLFLLSSGDGMYVTFQVLSANNEPIKDVYVTAEREIDAVWYLIESSYTDDAGSVTFWLNPNYLHRFNFTKSGYEKYVTTLIPTQSTYTVTLGSVEIEENVSYNLGITYNILPTDTVLSNGTNYTFAFNISSSYWDLEGYGFTLKDENGTTIGSAIGYKSSGGMAATTVNTDNYTKITMEYFWIINGTYMRGSTYWYVKYTKKGEFSLMKFVEDLKSFSNAGMNDFTRALIAFAIIFIVVGLVCYISGTYSPLTIAALTFFLVCALDYVGLIPQVGKVKHFIPILTGLLLIGLIIHEYRS</sequence>
<feature type="transmembrane region" description="Helical" evidence="1">
    <location>
        <begin position="739"/>
        <end position="756"/>
    </location>
</feature>
<feature type="non-terminal residue" evidence="2">
    <location>
        <position position="1"/>
    </location>
</feature>
<keyword evidence="1" id="KW-0812">Transmembrane</keyword>
<evidence type="ECO:0000313" key="3">
    <source>
        <dbReference type="Proteomes" id="UP000278031"/>
    </source>
</evidence>
<accession>A0A497JHD4</accession>
<feature type="transmembrane region" description="Helical" evidence="1">
    <location>
        <begin position="687"/>
        <end position="707"/>
    </location>
</feature>
<dbReference type="EMBL" id="QMWP01000076">
    <property type="protein sequence ID" value="RLG70179.1"/>
    <property type="molecule type" value="Genomic_DNA"/>
</dbReference>
<gene>
    <name evidence="2" type="ORF">DRO04_02245</name>
</gene>
<comment type="caution">
    <text evidence="2">The sequence shown here is derived from an EMBL/GenBank/DDBJ whole genome shotgun (WGS) entry which is preliminary data.</text>
</comment>
<evidence type="ECO:0000256" key="1">
    <source>
        <dbReference type="SAM" id="Phobius"/>
    </source>
</evidence>
<keyword evidence="1" id="KW-0472">Membrane</keyword>
<feature type="transmembrane region" description="Helical" evidence="1">
    <location>
        <begin position="714"/>
        <end position="733"/>
    </location>
</feature>
<keyword evidence="1" id="KW-1133">Transmembrane helix</keyword>
<proteinExistence type="predicted"/>
<name>A0A497JHD4_9ARCH</name>
<reference evidence="2 3" key="1">
    <citation type="submission" date="2018-06" db="EMBL/GenBank/DDBJ databases">
        <title>Extensive metabolic versatility and redundancy in microbially diverse, dynamic hydrothermal sediments.</title>
        <authorList>
            <person name="Dombrowski N."/>
            <person name="Teske A."/>
            <person name="Baker B.J."/>
        </authorList>
    </citation>
    <scope>NUCLEOTIDE SEQUENCE [LARGE SCALE GENOMIC DNA]</scope>
    <source>
        <strain evidence="2">B51_G17</strain>
    </source>
</reference>
<organism evidence="2 3">
    <name type="scientific">Candidatus Iainarchaeum sp</name>
    <dbReference type="NCBI Taxonomy" id="3101447"/>
    <lineage>
        <taxon>Archaea</taxon>
        <taxon>Candidatus Iainarchaeota</taxon>
        <taxon>Candidatus Iainarchaeia</taxon>
        <taxon>Candidatus Iainarchaeales</taxon>
        <taxon>Candidatus Iainarchaeaceae</taxon>
        <taxon>Candidatus Iainarchaeum</taxon>
    </lineage>
</organism>